<dbReference type="OrthoDB" id="5308060at2759"/>
<dbReference type="Gene3D" id="3.40.50.720">
    <property type="entry name" value="NAD(P)-binding Rossmann-like Domain"/>
    <property type="match status" value="1"/>
</dbReference>
<accession>A0A2S5B057</accession>
<dbReference type="GO" id="GO:0016491">
    <property type="term" value="F:oxidoreductase activity"/>
    <property type="evidence" value="ECO:0007669"/>
    <property type="project" value="TreeGrafter"/>
</dbReference>
<organism evidence="2 3">
    <name type="scientific">Rhodotorula taiwanensis</name>
    <dbReference type="NCBI Taxonomy" id="741276"/>
    <lineage>
        <taxon>Eukaryota</taxon>
        <taxon>Fungi</taxon>
        <taxon>Dikarya</taxon>
        <taxon>Basidiomycota</taxon>
        <taxon>Pucciniomycotina</taxon>
        <taxon>Microbotryomycetes</taxon>
        <taxon>Sporidiobolales</taxon>
        <taxon>Sporidiobolaceae</taxon>
        <taxon>Rhodotorula</taxon>
    </lineage>
</organism>
<dbReference type="Proteomes" id="UP000237144">
    <property type="component" value="Unassembled WGS sequence"/>
</dbReference>
<gene>
    <name evidence="2" type="ORF">BMF94_6739</name>
</gene>
<evidence type="ECO:0000313" key="2">
    <source>
        <dbReference type="EMBL" id="POY70156.1"/>
    </source>
</evidence>
<dbReference type="EMBL" id="PJQD01000140">
    <property type="protein sequence ID" value="POY70156.1"/>
    <property type="molecule type" value="Genomic_DNA"/>
</dbReference>
<dbReference type="InterPro" id="IPR013952">
    <property type="entry name" value="DUF1776_fun"/>
</dbReference>
<dbReference type="PANTHER" id="PTHR43313:SF1">
    <property type="entry name" value="3BETA-HYDROXYSTEROID DEHYDROGENASE DHS-16"/>
    <property type="match status" value="1"/>
</dbReference>
<dbReference type="SUPFAM" id="SSF51735">
    <property type="entry name" value="NAD(P)-binding Rossmann-fold domains"/>
    <property type="match status" value="1"/>
</dbReference>
<dbReference type="InterPro" id="IPR036291">
    <property type="entry name" value="NAD(P)-bd_dom_sf"/>
</dbReference>
<feature type="compositionally biased region" description="Gly residues" evidence="1">
    <location>
        <begin position="560"/>
        <end position="570"/>
    </location>
</feature>
<keyword evidence="3" id="KW-1185">Reference proteome</keyword>
<feature type="compositionally biased region" description="Polar residues" evidence="1">
    <location>
        <begin position="574"/>
        <end position="583"/>
    </location>
</feature>
<dbReference type="Pfam" id="PF08643">
    <property type="entry name" value="DUF1776"/>
    <property type="match status" value="1"/>
</dbReference>
<evidence type="ECO:0000313" key="3">
    <source>
        <dbReference type="Proteomes" id="UP000237144"/>
    </source>
</evidence>
<proteinExistence type="predicted"/>
<feature type="region of interest" description="Disordered" evidence="1">
    <location>
        <begin position="507"/>
        <end position="613"/>
    </location>
</feature>
<comment type="caution">
    <text evidence="2">The sequence shown here is derived from an EMBL/GenBank/DDBJ whole genome shotgun (WGS) entry which is preliminary data.</text>
</comment>
<name>A0A2S5B057_9BASI</name>
<sequence>MSGSIHDLIDEALAHAQAVWESVVPADLSNLHDLGGKVANSLDDLLEKITNNGTLPVPNPRDWLPEQLQPAPSPSAAPAPLAAHSSASAWLHRFAQHTARHPYAYATAAIGLTGGASYYWAPHATLRVLEPFTSWVPVALLPDPADRPLRLTPAQHGVAGEVRKEAVVVLGADSPHGRELALDLERRGFVVIATVADPANVDALERSSRGWLKVLVLDPHESSSVSPFLRSLSTALSLRYPLHSSGDPFSRPAHALALTGVVNCLSLAPTTAGADAPYPLEATESDAVRRQVGERVATVVGALKGLLPILRSAASRPGAPTGVLISLVPSANSNLSLPFASLASAADAAISSVLHSLRREVAASTSTNVRLTALEVGFFQTTPVPTTMAAQRASNYFAPLPIRLESVYAPALARRSPLDMTNTSEAASPAGKSARKGTEMRKLCKRVWQILARPAHAGAVARVGSGAWTYLFVSYLPHAVIDVCLGVQDRLYGIYFNHVRELVTSRRGRAIDSAQPGPSTRGPLPTPPASRGGPFRPGPAQVPLADPFMPTPSPAPSSSRGGGGAGGGGYSSCDEASSQSSTEDFGPLGGSGYVSGSASMGGSFVSVGRDEAE</sequence>
<dbReference type="PANTHER" id="PTHR43313">
    <property type="entry name" value="SHORT-CHAIN DEHYDROGENASE/REDUCTASE FAMILY 9C"/>
    <property type="match status" value="1"/>
</dbReference>
<protein>
    <submittedName>
        <fullName evidence="2">Uncharacterized protein</fullName>
    </submittedName>
</protein>
<reference evidence="2 3" key="1">
    <citation type="journal article" date="2018" name="Front. Microbiol.">
        <title>Prospects for Fungal Bioremediation of Acidic Radioactive Waste Sites: Characterization and Genome Sequence of Rhodotorula taiwanensis MD1149.</title>
        <authorList>
            <person name="Tkavc R."/>
            <person name="Matrosova V.Y."/>
            <person name="Grichenko O.E."/>
            <person name="Gostincar C."/>
            <person name="Volpe R.P."/>
            <person name="Klimenkova P."/>
            <person name="Gaidamakova E.K."/>
            <person name="Zhou C.E."/>
            <person name="Stewart B.J."/>
            <person name="Lyman M.G."/>
            <person name="Malfatti S.A."/>
            <person name="Rubinfeld B."/>
            <person name="Courtot M."/>
            <person name="Singh J."/>
            <person name="Dalgard C.L."/>
            <person name="Hamilton T."/>
            <person name="Frey K.G."/>
            <person name="Gunde-Cimerman N."/>
            <person name="Dugan L."/>
            <person name="Daly M.J."/>
        </authorList>
    </citation>
    <scope>NUCLEOTIDE SEQUENCE [LARGE SCALE GENOMIC DNA]</scope>
    <source>
        <strain evidence="2 3">MD1149</strain>
    </source>
</reference>
<dbReference type="STRING" id="741276.A0A2S5B057"/>
<feature type="region of interest" description="Disordered" evidence="1">
    <location>
        <begin position="56"/>
        <end position="80"/>
    </location>
</feature>
<evidence type="ECO:0000256" key="1">
    <source>
        <dbReference type="SAM" id="MobiDB-lite"/>
    </source>
</evidence>
<dbReference type="AlphaFoldDB" id="A0A2S5B057"/>
<dbReference type="GO" id="GO:0008202">
    <property type="term" value="P:steroid metabolic process"/>
    <property type="evidence" value="ECO:0007669"/>
    <property type="project" value="TreeGrafter"/>
</dbReference>